<evidence type="ECO:0000256" key="2">
    <source>
        <dbReference type="SAM" id="MobiDB-lite"/>
    </source>
</evidence>
<keyword evidence="1" id="KW-0175">Coiled coil</keyword>
<evidence type="ECO:0000313" key="4">
    <source>
        <dbReference type="RefSeq" id="XP_040940679.1"/>
    </source>
</evidence>
<evidence type="ECO:0008006" key="5">
    <source>
        <dbReference type="Google" id="ProtNLM"/>
    </source>
</evidence>
<feature type="region of interest" description="Disordered" evidence="2">
    <location>
        <begin position="60"/>
        <end position="104"/>
    </location>
</feature>
<keyword evidence="3" id="KW-1185">Reference proteome</keyword>
<evidence type="ECO:0000313" key="3">
    <source>
        <dbReference type="Proteomes" id="UP000818029"/>
    </source>
</evidence>
<dbReference type="InterPro" id="IPR032567">
    <property type="entry name" value="RTL1-rel"/>
</dbReference>
<accession>A0ABM2ZDD6</accession>
<dbReference type="Proteomes" id="UP000818029">
    <property type="component" value="Chromosome A13"/>
</dbReference>
<dbReference type="Pfam" id="PF08284">
    <property type="entry name" value="RVP_2"/>
    <property type="match status" value="1"/>
</dbReference>
<proteinExistence type="predicted"/>
<name>A0ABM2ZDD6_GOSHI</name>
<evidence type="ECO:0000256" key="1">
    <source>
        <dbReference type="SAM" id="Coils"/>
    </source>
</evidence>
<protein>
    <recommendedName>
        <fullName evidence="5">Gag-Pol polyprotein</fullName>
    </recommendedName>
</protein>
<organism evidence="3 4">
    <name type="scientific">Gossypium hirsutum</name>
    <name type="common">Upland cotton</name>
    <name type="synonym">Gossypium mexicanum</name>
    <dbReference type="NCBI Taxonomy" id="3635"/>
    <lineage>
        <taxon>Eukaryota</taxon>
        <taxon>Viridiplantae</taxon>
        <taxon>Streptophyta</taxon>
        <taxon>Embryophyta</taxon>
        <taxon>Tracheophyta</taxon>
        <taxon>Spermatophyta</taxon>
        <taxon>Magnoliopsida</taxon>
        <taxon>eudicotyledons</taxon>
        <taxon>Gunneridae</taxon>
        <taxon>Pentapetalae</taxon>
        <taxon>rosids</taxon>
        <taxon>malvids</taxon>
        <taxon>Malvales</taxon>
        <taxon>Malvaceae</taxon>
        <taxon>Malvoideae</taxon>
        <taxon>Gossypium</taxon>
    </lineage>
</organism>
<sequence>MCKCFEEGLNEDIKLLIGILDIREFAVLVDRAKKVEELNNEKKQAERKARVQSKRFMVKTYTSPTKKSRSHHERSNSSVRYSGKIRASKRPNLRSSSLMTTSVGSVGNQKPQYNSCNKFHFRECQIRIGACYRCSSLDHFLKDCLEQDNKEESTAKSEARAPVKTYAIRAGEEASAPDVITGTFSLDDIPVVALIYPRSTHSYVCMTLVSSKKLPVESTEGVIRVSNLLGKQVLVDKKVIELRCGNGETLWVESDESCVPSVVIPSMSTQKCLKKGCEAYLANVLNTKESELKVESVPVICEYPNVFLEELPGLPPI</sequence>
<reference evidence="4" key="2">
    <citation type="submission" date="2025-08" db="UniProtKB">
        <authorList>
            <consortium name="RefSeq"/>
        </authorList>
    </citation>
    <scope>IDENTIFICATION</scope>
</reference>
<feature type="coiled-coil region" evidence="1">
    <location>
        <begin position="28"/>
        <end position="55"/>
    </location>
</feature>
<dbReference type="PANTHER" id="PTHR15503">
    <property type="entry name" value="LDOC1 RELATED"/>
    <property type="match status" value="1"/>
</dbReference>
<reference evidence="3" key="1">
    <citation type="journal article" date="2020" name="Nat. Genet.">
        <title>Genomic diversifications of five Gossypium allopolyploid species and their impact on cotton improvement.</title>
        <authorList>
            <person name="Chen Z.J."/>
            <person name="Sreedasyam A."/>
            <person name="Ando A."/>
            <person name="Song Q."/>
            <person name="De Santiago L.M."/>
            <person name="Hulse-Kemp A.M."/>
            <person name="Ding M."/>
            <person name="Ye W."/>
            <person name="Kirkbride R.C."/>
            <person name="Jenkins J."/>
            <person name="Plott C."/>
            <person name="Lovell J."/>
            <person name="Lin Y.M."/>
            <person name="Vaughn R."/>
            <person name="Liu B."/>
            <person name="Simpson S."/>
            <person name="Scheffler B.E."/>
            <person name="Wen L."/>
            <person name="Saski C.A."/>
            <person name="Grover C.E."/>
            <person name="Hu G."/>
            <person name="Conover J.L."/>
            <person name="Carlson J.W."/>
            <person name="Shu S."/>
            <person name="Boston L.B."/>
            <person name="Williams M."/>
            <person name="Peterson D.G."/>
            <person name="McGee K."/>
            <person name="Jones D.C."/>
            <person name="Wendel J.F."/>
            <person name="Stelly D.M."/>
            <person name="Grimwood J."/>
            <person name="Schmutz J."/>
        </authorList>
    </citation>
    <scope>NUCLEOTIDE SEQUENCE [LARGE SCALE GENOMIC DNA]</scope>
    <source>
        <strain evidence="3">cv. TM-1</strain>
    </source>
</reference>
<feature type="compositionally biased region" description="Polar residues" evidence="2">
    <location>
        <begin position="93"/>
        <end position="104"/>
    </location>
</feature>
<dbReference type="RefSeq" id="XP_040940679.1">
    <property type="nucleotide sequence ID" value="XM_041084745.1"/>
</dbReference>
<dbReference type="PANTHER" id="PTHR15503:SF45">
    <property type="entry name" value="RNA-DIRECTED DNA POLYMERASE HOMOLOG"/>
    <property type="match status" value="1"/>
</dbReference>
<dbReference type="GeneID" id="121212291"/>
<gene>
    <name evidence="4" type="primary">LOC121212291</name>
</gene>